<gene>
    <name evidence="1" type="ORF">BT96DRAFT_912306</name>
</gene>
<dbReference type="EMBL" id="ML769384">
    <property type="protein sequence ID" value="KAE9410887.1"/>
    <property type="molecule type" value="Genomic_DNA"/>
</dbReference>
<dbReference type="AlphaFoldDB" id="A0A6A4IR17"/>
<name>A0A6A4IR17_9AGAR</name>
<evidence type="ECO:0000313" key="2">
    <source>
        <dbReference type="Proteomes" id="UP000799118"/>
    </source>
</evidence>
<keyword evidence="2" id="KW-1185">Reference proteome</keyword>
<evidence type="ECO:0000313" key="1">
    <source>
        <dbReference type="EMBL" id="KAE9410887.1"/>
    </source>
</evidence>
<organism evidence="1 2">
    <name type="scientific">Gymnopus androsaceus JB14</name>
    <dbReference type="NCBI Taxonomy" id="1447944"/>
    <lineage>
        <taxon>Eukaryota</taxon>
        <taxon>Fungi</taxon>
        <taxon>Dikarya</taxon>
        <taxon>Basidiomycota</taxon>
        <taxon>Agaricomycotina</taxon>
        <taxon>Agaricomycetes</taxon>
        <taxon>Agaricomycetidae</taxon>
        <taxon>Agaricales</taxon>
        <taxon>Marasmiineae</taxon>
        <taxon>Omphalotaceae</taxon>
        <taxon>Gymnopus</taxon>
    </lineage>
</organism>
<proteinExistence type="predicted"/>
<dbReference type="OrthoDB" id="3172239at2759"/>
<dbReference type="SUPFAM" id="SSF52047">
    <property type="entry name" value="RNI-like"/>
    <property type="match status" value="1"/>
</dbReference>
<protein>
    <submittedName>
        <fullName evidence="1">Uncharacterized protein</fullName>
    </submittedName>
</protein>
<accession>A0A6A4IR17</accession>
<reference evidence="1" key="1">
    <citation type="journal article" date="2019" name="Environ. Microbiol.">
        <title>Fungal ecological strategies reflected in gene transcription - a case study of two litter decomposers.</title>
        <authorList>
            <person name="Barbi F."/>
            <person name="Kohler A."/>
            <person name="Barry K."/>
            <person name="Baskaran P."/>
            <person name="Daum C."/>
            <person name="Fauchery L."/>
            <person name="Ihrmark K."/>
            <person name="Kuo A."/>
            <person name="LaButti K."/>
            <person name="Lipzen A."/>
            <person name="Morin E."/>
            <person name="Grigoriev I.V."/>
            <person name="Henrissat B."/>
            <person name="Lindahl B."/>
            <person name="Martin F."/>
        </authorList>
    </citation>
    <scope>NUCLEOTIDE SEQUENCE</scope>
    <source>
        <strain evidence="1">JB14</strain>
    </source>
</reference>
<dbReference type="Proteomes" id="UP000799118">
    <property type="component" value="Unassembled WGS sequence"/>
</dbReference>
<sequence length="527" mass="58941">MSVASPISRLPAEILCIIFMICRVHSDRIDWDWITITHVCSLWYSTALDYHALWSKPDFRKPKWAYEMIERSKKAPLTIEFNLHSSQYLSHIVGDTIEEVHLSAPPGQMYILLYQTNQHPAPILHTLVLNCGSDSCSLSVDFLRCNAPRLLHVELTHCHLRWDSPLLCNLVVLKMRHPGPPAPTLDQFISVLAAMPQLEVLDLEDTLPEYPHTNSTEKPHVDLPCLRELHVVGTLEESVIFSDHISIPPSCKATIHIKDVYSHPPWSCSETLGLINQVLERLPVVCRTHNTGTTSGTGIPLIKSLMVDLLDVVDIHAWDSDSGSLDFLSLAELQPGIFRLEVDLDADTDQVNELVDAICGSLPLAQLYSLHVINAYPDLDAMLFKTFGVLPNVNTLTIDGNSAAELVDALSPHSAVHGPSSDGTSTSTHAMLLTIMEADFDRDTLLTSLKNCLMYRKELEHAIHKLVLQDCINLISTEVEELKEFIDVNWDGSHYFNDRDSDDDGNSMNSDNDSAYGGWQESWAGWD</sequence>